<keyword evidence="6" id="KW-1185">Reference proteome</keyword>
<gene>
    <name evidence="5" type="ORF">PEVE_00008097</name>
</gene>
<evidence type="ECO:0000313" key="6">
    <source>
        <dbReference type="Proteomes" id="UP001159427"/>
    </source>
</evidence>
<sequence>MANEVTFSGSSAETIELAKSFWKSIEPPPAPKSTLFVSGINHRLPTASAIHNENILLVNNATGTKLDSTEEETNPSKLFVKIGTSFILFFVTSLRVLVSSPSDQISRSVVNDGNFLGLQRHLEDAKERKEREEAEYIQKMTSHREEVQQTLAQRKAERLKKEEISRRRQRDDFLDMESSEEDEEAAEAMAELDRFDEILKQKEAF</sequence>
<dbReference type="PANTHER" id="PTHR47231:SF1">
    <property type="entry name" value="CILIA- AND FLAGELLA-ASSOCIATED PROTEIN HOATZ"/>
    <property type="match status" value="1"/>
</dbReference>
<dbReference type="InterPro" id="IPR040681">
    <property type="entry name" value="HOATZ-like"/>
</dbReference>
<evidence type="ECO:0000313" key="5">
    <source>
        <dbReference type="EMBL" id="CAH3020648.1"/>
    </source>
</evidence>
<dbReference type="Pfam" id="PF17664">
    <property type="entry name" value="HOATZ-like"/>
    <property type="match status" value="2"/>
</dbReference>
<comment type="caution">
    <text evidence="5">The sequence shown here is derived from an EMBL/GenBank/DDBJ whole genome shotgun (WGS) entry which is preliminary data.</text>
</comment>
<feature type="compositionally biased region" description="Basic and acidic residues" evidence="4">
    <location>
        <begin position="154"/>
        <end position="173"/>
    </location>
</feature>
<organism evidence="5 6">
    <name type="scientific">Porites evermanni</name>
    <dbReference type="NCBI Taxonomy" id="104178"/>
    <lineage>
        <taxon>Eukaryota</taxon>
        <taxon>Metazoa</taxon>
        <taxon>Cnidaria</taxon>
        <taxon>Anthozoa</taxon>
        <taxon>Hexacorallia</taxon>
        <taxon>Scleractinia</taxon>
        <taxon>Fungiina</taxon>
        <taxon>Poritidae</taxon>
        <taxon>Porites</taxon>
    </lineage>
</organism>
<evidence type="ECO:0000256" key="1">
    <source>
        <dbReference type="ARBA" id="ARBA00023451"/>
    </source>
</evidence>
<comment type="similarity">
    <text evidence="1">Belongs to the HOATZ family.</text>
</comment>
<feature type="coiled-coil region" evidence="3">
    <location>
        <begin position="115"/>
        <end position="146"/>
    </location>
</feature>
<evidence type="ECO:0000256" key="3">
    <source>
        <dbReference type="SAM" id="Coils"/>
    </source>
</evidence>
<name>A0ABN8LZH7_9CNID</name>
<reference evidence="5 6" key="1">
    <citation type="submission" date="2022-05" db="EMBL/GenBank/DDBJ databases">
        <authorList>
            <consortium name="Genoscope - CEA"/>
            <person name="William W."/>
        </authorList>
    </citation>
    <scope>NUCLEOTIDE SEQUENCE [LARGE SCALE GENOMIC DNA]</scope>
</reference>
<protein>
    <recommendedName>
        <fullName evidence="2">Cilia- and flagella-associated protein HOATZ</fullName>
    </recommendedName>
</protein>
<proteinExistence type="inferred from homology"/>
<dbReference type="PANTHER" id="PTHR47231">
    <property type="entry name" value="UPF0722 PROTEIN C11ORF88"/>
    <property type="match status" value="1"/>
</dbReference>
<dbReference type="Proteomes" id="UP001159427">
    <property type="component" value="Unassembled WGS sequence"/>
</dbReference>
<feature type="compositionally biased region" description="Acidic residues" evidence="4">
    <location>
        <begin position="174"/>
        <end position="183"/>
    </location>
</feature>
<evidence type="ECO:0000256" key="4">
    <source>
        <dbReference type="SAM" id="MobiDB-lite"/>
    </source>
</evidence>
<dbReference type="EMBL" id="CALNXI010000155">
    <property type="protein sequence ID" value="CAH3020648.1"/>
    <property type="molecule type" value="Genomic_DNA"/>
</dbReference>
<feature type="region of interest" description="Disordered" evidence="4">
    <location>
        <begin position="154"/>
        <end position="183"/>
    </location>
</feature>
<keyword evidence="3" id="KW-0175">Coiled coil</keyword>
<accession>A0ABN8LZH7</accession>
<evidence type="ECO:0000256" key="2">
    <source>
        <dbReference type="ARBA" id="ARBA00023657"/>
    </source>
</evidence>